<proteinExistence type="predicted"/>
<evidence type="ECO:0000313" key="3">
    <source>
        <dbReference type="Proteomes" id="UP000658514"/>
    </source>
</evidence>
<dbReference type="EMBL" id="JACJQH010000019">
    <property type="protein sequence ID" value="MBD2196581.1"/>
    <property type="molecule type" value="Genomic_DNA"/>
</dbReference>
<comment type="caution">
    <text evidence="2">The sequence shown here is derived from an EMBL/GenBank/DDBJ whole genome shotgun (WGS) entry which is preliminary data.</text>
</comment>
<dbReference type="InterPro" id="IPR046172">
    <property type="entry name" value="DUF6174"/>
</dbReference>
<dbReference type="RefSeq" id="WP_190548594.1">
    <property type="nucleotide sequence ID" value="NZ_CAWPNO010000050.1"/>
</dbReference>
<feature type="signal peptide" evidence="1">
    <location>
        <begin position="1"/>
        <end position="19"/>
    </location>
</feature>
<sequence>MRLPIFISAGLLLALSLNAPVLSLPANPAPQSATIANSQLKQLTANRQLWKKQNIRNYRYTFSRSCFCAPKASGPISVTVRKGRTSYLTDATGKPVERELFQQYDTVPKLFKIIEDAIAKKASNLTVQYDPKLGYPTQINIDYNSQIADEEIYLTVENLQKIKR</sequence>
<keyword evidence="1" id="KW-0732">Signal</keyword>
<gene>
    <name evidence="2" type="ORF">H6G24_13905</name>
</gene>
<evidence type="ECO:0000256" key="1">
    <source>
        <dbReference type="SAM" id="SignalP"/>
    </source>
</evidence>
<name>A0ABR8A9B3_9CYAN</name>
<dbReference type="Pfam" id="PF19671">
    <property type="entry name" value="DUF6174"/>
    <property type="match status" value="1"/>
</dbReference>
<evidence type="ECO:0000313" key="2">
    <source>
        <dbReference type="EMBL" id="MBD2196581.1"/>
    </source>
</evidence>
<keyword evidence="3" id="KW-1185">Reference proteome</keyword>
<evidence type="ECO:0008006" key="4">
    <source>
        <dbReference type="Google" id="ProtNLM"/>
    </source>
</evidence>
<dbReference type="Proteomes" id="UP000658514">
    <property type="component" value="Unassembled WGS sequence"/>
</dbReference>
<organism evidence="2 3">
    <name type="scientific">Calothrix parietina FACHB-288</name>
    <dbReference type="NCBI Taxonomy" id="2692896"/>
    <lineage>
        <taxon>Bacteria</taxon>
        <taxon>Bacillati</taxon>
        <taxon>Cyanobacteriota</taxon>
        <taxon>Cyanophyceae</taxon>
        <taxon>Nostocales</taxon>
        <taxon>Calotrichaceae</taxon>
        <taxon>Calothrix</taxon>
    </lineage>
</organism>
<reference evidence="2 3" key="1">
    <citation type="journal article" date="2020" name="ISME J.">
        <title>Comparative genomics reveals insights into cyanobacterial evolution and habitat adaptation.</title>
        <authorList>
            <person name="Chen M.Y."/>
            <person name="Teng W.K."/>
            <person name="Zhao L."/>
            <person name="Hu C.X."/>
            <person name="Zhou Y.K."/>
            <person name="Han B.P."/>
            <person name="Song L.R."/>
            <person name="Shu W.S."/>
        </authorList>
    </citation>
    <scope>NUCLEOTIDE SEQUENCE [LARGE SCALE GENOMIC DNA]</scope>
    <source>
        <strain evidence="2 3">FACHB-288</strain>
    </source>
</reference>
<feature type="chain" id="PRO_5045794865" description="PepSY domain-containing protein" evidence="1">
    <location>
        <begin position="20"/>
        <end position="164"/>
    </location>
</feature>
<accession>A0ABR8A9B3</accession>
<protein>
    <recommendedName>
        <fullName evidence="4">PepSY domain-containing protein</fullName>
    </recommendedName>
</protein>